<dbReference type="KEGG" id="salf:SMD44_07388"/>
<organism evidence="1 2">
    <name type="scientific">Streptomyces alboflavus</name>
    <dbReference type="NCBI Taxonomy" id="67267"/>
    <lineage>
        <taxon>Bacteria</taxon>
        <taxon>Bacillati</taxon>
        <taxon>Actinomycetota</taxon>
        <taxon>Actinomycetes</taxon>
        <taxon>Kitasatosporales</taxon>
        <taxon>Streptomycetaceae</taxon>
        <taxon>Streptomyces</taxon>
    </lineage>
</organism>
<gene>
    <name evidence="1" type="ORF">SMD44_07388</name>
</gene>
<sequence length="276" mass="29597">MFTLVQSTDIKGAGGETLPSPFKSLSRLEVEFRRGEFSLLAAGPGTGKSLIAANLALLGGMPVLYFSADSSAATQISRAAAIITGDDVKDVKAALLANDASAYEKELAARWWVRMNFSARPTPTEMELDLLAFLEVNGTSPHLICVDNITNVDYGNAGDAESYTFGLEALCDYLSQMARSTNAHVLGMHHVTGEHSNGTSPIPLSGVKGKTTRVPSLIMTAHAENDGMGGRIINMSPVKYREGFADPSGRTFASFRLNSRNLRFEELDGAEFDSII</sequence>
<dbReference type="EMBL" id="CP021748">
    <property type="protein sequence ID" value="ARX87903.1"/>
    <property type="molecule type" value="Genomic_DNA"/>
</dbReference>
<proteinExistence type="predicted"/>
<evidence type="ECO:0008006" key="3">
    <source>
        <dbReference type="Google" id="ProtNLM"/>
    </source>
</evidence>
<evidence type="ECO:0000313" key="2">
    <source>
        <dbReference type="Proteomes" id="UP000195880"/>
    </source>
</evidence>
<dbReference type="RefSeq" id="WP_087886631.1">
    <property type="nucleotide sequence ID" value="NZ_CP021748.1"/>
</dbReference>
<evidence type="ECO:0000313" key="1">
    <source>
        <dbReference type="EMBL" id="ARX87903.1"/>
    </source>
</evidence>
<dbReference type="OrthoDB" id="5144161at2"/>
<dbReference type="SUPFAM" id="SSF52540">
    <property type="entry name" value="P-loop containing nucleoside triphosphate hydrolases"/>
    <property type="match status" value="1"/>
</dbReference>
<dbReference type="Proteomes" id="UP000195880">
    <property type="component" value="Chromosome"/>
</dbReference>
<keyword evidence="2" id="KW-1185">Reference proteome</keyword>
<name>A0A1Z1WNB5_9ACTN</name>
<reference evidence="1 2" key="1">
    <citation type="submission" date="2017-05" db="EMBL/GenBank/DDBJ databases">
        <title>Streptomyces alboflavus Genome sequencing and assembly.</title>
        <authorList>
            <person name="Wang Y."/>
            <person name="Du B."/>
            <person name="Ding Y."/>
            <person name="Liu H."/>
            <person name="Hou Q."/>
            <person name="Liu K."/>
            <person name="Wang C."/>
            <person name="Yao L."/>
        </authorList>
    </citation>
    <scope>NUCLEOTIDE SEQUENCE [LARGE SCALE GENOMIC DNA]</scope>
    <source>
        <strain evidence="1 2">MDJK44</strain>
    </source>
</reference>
<accession>A0A1Z1WNB5</accession>
<protein>
    <recommendedName>
        <fullName evidence="3">SF4 helicase domain-containing protein</fullName>
    </recommendedName>
</protein>
<dbReference type="Gene3D" id="3.40.50.300">
    <property type="entry name" value="P-loop containing nucleotide triphosphate hydrolases"/>
    <property type="match status" value="1"/>
</dbReference>
<dbReference type="AlphaFoldDB" id="A0A1Z1WNB5"/>
<dbReference type="Pfam" id="PF13481">
    <property type="entry name" value="AAA_25"/>
    <property type="match status" value="1"/>
</dbReference>
<dbReference type="InterPro" id="IPR027417">
    <property type="entry name" value="P-loop_NTPase"/>
</dbReference>